<organism evidence="5 6">
    <name type="scientific">Dendrothele bispora (strain CBS 962.96)</name>
    <dbReference type="NCBI Taxonomy" id="1314807"/>
    <lineage>
        <taxon>Eukaryota</taxon>
        <taxon>Fungi</taxon>
        <taxon>Dikarya</taxon>
        <taxon>Basidiomycota</taxon>
        <taxon>Agaricomycotina</taxon>
        <taxon>Agaricomycetes</taxon>
        <taxon>Agaricomycetidae</taxon>
        <taxon>Agaricales</taxon>
        <taxon>Agaricales incertae sedis</taxon>
        <taxon>Dendrothele</taxon>
    </lineage>
</organism>
<accession>A0A4S8L6E9</accession>
<sequence>MASPLVVNAPLPSTVCPPSPPSKSTTQPSSAPSLIQSLIQSENVPGFPTRILGPRLMTISKIDLSHRPFRYWREGQEDEEPETADTVIVATGASAKRLGLKGEEAACAVFDGAVLIFRCVFVENKPLADIGGGDSAAKEATSPRFEIMAKQPMNSPKILPKCQGDSELLKELRIRNVQAGEDKDLAVNGLFYTLEAIFAARDVQDKWYRQAITSAGSGCMAALEAEWLIAEEEMIGE</sequence>
<evidence type="ECO:0000256" key="3">
    <source>
        <dbReference type="ARBA" id="ARBA00023002"/>
    </source>
</evidence>
<keyword evidence="6" id="KW-1185">Reference proteome</keyword>
<evidence type="ECO:0000256" key="2">
    <source>
        <dbReference type="ARBA" id="ARBA00022630"/>
    </source>
</evidence>
<dbReference type="PANTHER" id="PTHR48105">
    <property type="entry name" value="THIOREDOXIN REDUCTASE 1-RELATED-RELATED"/>
    <property type="match status" value="1"/>
</dbReference>
<dbReference type="AlphaFoldDB" id="A0A4S8L6E9"/>
<feature type="region of interest" description="Disordered" evidence="4">
    <location>
        <begin position="1"/>
        <end position="33"/>
    </location>
</feature>
<dbReference type="InterPro" id="IPR036188">
    <property type="entry name" value="FAD/NAD-bd_sf"/>
</dbReference>
<evidence type="ECO:0008006" key="7">
    <source>
        <dbReference type="Google" id="ProtNLM"/>
    </source>
</evidence>
<evidence type="ECO:0000313" key="5">
    <source>
        <dbReference type="EMBL" id="THU84041.1"/>
    </source>
</evidence>
<dbReference type="GO" id="GO:0016491">
    <property type="term" value="F:oxidoreductase activity"/>
    <property type="evidence" value="ECO:0007669"/>
    <property type="project" value="UniProtKB-KW"/>
</dbReference>
<proteinExistence type="inferred from homology"/>
<keyword evidence="2" id="KW-0285">Flavoprotein</keyword>
<evidence type="ECO:0000313" key="6">
    <source>
        <dbReference type="Proteomes" id="UP000297245"/>
    </source>
</evidence>
<dbReference type="SUPFAM" id="SSF51905">
    <property type="entry name" value="FAD/NAD(P)-binding domain"/>
    <property type="match status" value="1"/>
</dbReference>
<keyword evidence="3" id="KW-0560">Oxidoreductase</keyword>
<reference evidence="5 6" key="1">
    <citation type="journal article" date="2019" name="Nat. Ecol. Evol.">
        <title>Megaphylogeny resolves global patterns of mushroom evolution.</title>
        <authorList>
            <person name="Varga T."/>
            <person name="Krizsan K."/>
            <person name="Foldi C."/>
            <person name="Dima B."/>
            <person name="Sanchez-Garcia M."/>
            <person name="Sanchez-Ramirez S."/>
            <person name="Szollosi G.J."/>
            <person name="Szarkandi J.G."/>
            <person name="Papp V."/>
            <person name="Albert L."/>
            <person name="Andreopoulos W."/>
            <person name="Angelini C."/>
            <person name="Antonin V."/>
            <person name="Barry K.W."/>
            <person name="Bougher N.L."/>
            <person name="Buchanan P."/>
            <person name="Buyck B."/>
            <person name="Bense V."/>
            <person name="Catcheside P."/>
            <person name="Chovatia M."/>
            <person name="Cooper J."/>
            <person name="Damon W."/>
            <person name="Desjardin D."/>
            <person name="Finy P."/>
            <person name="Geml J."/>
            <person name="Haridas S."/>
            <person name="Hughes K."/>
            <person name="Justo A."/>
            <person name="Karasinski D."/>
            <person name="Kautmanova I."/>
            <person name="Kiss B."/>
            <person name="Kocsube S."/>
            <person name="Kotiranta H."/>
            <person name="LaButti K.M."/>
            <person name="Lechner B.E."/>
            <person name="Liimatainen K."/>
            <person name="Lipzen A."/>
            <person name="Lukacs Z."/>
            <person name="Mihaltcheva S."/>
            <person name="Morgado L.N."/>
            <person name="Niskanen T."/>
            <person name="Noordeloos M.E."/>
            <person name="Ohm R.A."/>
            <person name="Ortiz-Santana B."/>
            <person name="Ovrebo C."/>
            <person name="Racz N."/>
            <person name="Riley R."/>
            <person name="Savchenko A."/>
            <person name="Shiryaev A."/>
            <person name="Soop K."/>
            <person name="Spirin V."/>
            <person name="Szebenyi C."/>
            <person name="Tomsovsky M."/>
            <person name="Tulloss R.E."/>
            <person name="Uehling J."/>
            <person name="Grigoriev I.V."/>
            <person name="Vagvolgyi C."/>
            <person name="Papp T."/>
            <person name="Martin F.M."/>
            <person name="Miettinen O."/>
            <person name="Hibbett D.S."/>
            <person name="Nagy L.G."/>
        </authorList>
    </citation>
    <scope>NUCLEOTIDE SEQUENCE [LARGE SCALE GENOMIC DNA]</scope>
    <source>
        <strain evidence="5 6">CBS 962.96</strain>
    </source>
</reference>
<gene>
    <name evidence="5" type="ORF">K435DRAFT_822829</name>
</gene>
<dbReference type="InterPro" id="IPR050097">
    <property type="entry name" value="Ferredoxin-NADP_redctase_2"/>
</dbReference>
<dbReference type="GO" id="GO:0097237">
    <property type="term" value="P:cellular response to toxic substance"/>
    <property type="evidence" value="ECO:0007669"/>
    <property type="project" value="UniProtKB-ARBA"/>
</dbReference>
<dbReference type="OrthoDB" id="371245at2759"/>
<evidence type="ECO:0000256" key="1">
    <source>
        <dbReference type="ARBA" id="ARBA00009333"/>
    </source>
</evidence>
<dbReference type="EMBL" id="ML179626">
    <property type="protein sequence ID" value="THU84041.1"/>
    <property type="molecule type" value="Genomic_DNA"/>
</dbReference>
<dbReference type="Gene3D" id="3.50.50.60">
    <property type="entry name" value="FAD/NAD(P)-binding domain"/>
    <property type="match status" value="3"/>
</dbReference>
<protein>
    <recommendedName>
        <fullName evidence="7">FAD/NAD(P)-binding domain-containing protein</fullName>
    </recommendedName>
</protein>
<dbReference type="Proteomes" id="UP000297245">
    <property type="component" value="Unassembled WGS sequence"/>
</dbReference>
<name>A0A4S8L6E9_DENBC</name>
<feature type="compositionally biased region" description="Low complexity" evidence="4">
    <location>
        <begin position="22"/>
        <end position="33"/>
    </location>
</feature>
<evidence type="ECO:0000256" key="4">
    <source>
        <dbReference type="SAM" id="MobiDB-lite"/>
    </source>
</evidence>
<comment type="similarity">
    <text evidence="1">Belongs to the class-II pyridine nucleotide-disulfide oxidoreductase family.</text>
</comment>
<dbReference type="PRINTS" id="PR00368">
    <property type="entry name" value="FADPNR"/>
</dbReference>